<keyword evidence="3" id="KW-1185">Reference proteome</keyword>
<protein>
    <submittedName>
        <fullName evidence="2">Uncharacterized protein</fullName>
    </submittedName>
</protein>
<evidence type="ECO:0000313" key="3">
    <source>
        <dbReference type="Proteomes" id="UP000799118"/>
    </source>
</evidence>
<evidence type="ECO:0000256" key="1">
    <source>
        <dbReference type="SAM" id="MobiDB-lite"/>
    </source>
</evidence>
<feature type="region of interest" description="Disordered" evidence="1">
    <location>
        <begin position="20"/>
        <end position="56"/>
    </location>
</feature>
<name>A0A6A4GMF6_9AGAR</name>
<dbReference type="EMBL" id="ML769873">
    <property type="protein sequence ID" value="KAE9386510.1"/>
    <property type="molecule type" value="Genomic_DNA"/>
</dbReference>
<reference evidence="2" key="1">
    <citation type="journal article" date="2019" name="Environ. Microbiol.">
        <title>Fungal ecological strategies reflected in gene transcription - a case study of two litter decomposers.</title>
        <authorList>
            <person name="Barbi F."/>
            <person name="Kohler A."/>
            <person name="Barry K."/>
            <person name="Baskaran P."/>
            <person name="Daum C."/>
            <person name="Fauchery L."/>
            <person name="Ihrmark K."/>
            <person name="Kuo A."/>
            <person name="LaButti K."/>
            <person name="Lipzen A."/>
            <person name="Morin E."/>
            <person name="Grigoriev I.V."/>
            <person name="Henrissat B."/>
            <person name="Lindahl B."/>
            <person name="Martin F."/>
        </authorList>
    </citation>
    <scope>NUCLEOTIDE SEQUENCE</scope>
    <source>
        <strain evidence="2">JB14</strain>
    </source>
</reference>
<dbReference type="Proteomes" id="UP000799118">
    <property type="component" value="Unassembled WGS sequence"/>
</dbReference>
<proteinExistence type="predicted"/>
<dbReference type="AlphaFoldDB" id="A0A6A4GMF6"/>
<evidence type="ECO:0000313" key="2">
    <source>
        <dbReference type="EMBL" id="KAE9386510.1"/>
    </source>
</evidence>
<sequence>MSKLILKSNKTVFVGIGKAEHEKREISEEEPYSDAGAGVEAEGPDPEGYPRVCRRE</sequence>
<accession>A0A6A4GMF6</accession>
<organism evidence="2 3">
    <name type="scientific">Gymnopus androsaceus JB14</name>
    <dbReference type="NCBI Taxonomy" id="1447944"/>
    <lineage>
        <taxon>Eukaryota</taxon>
        <taxon>Fungi</taxon>
        <taxon>Dikarya</taxon>
        <taxon>Basidiomycota</taxon>
        <taxon>Agaricomycotina</taxon>
        <taxon>Agaricomycetes</taxon>
        <taxon>Agaricomycetidae</taxon>
        <taxon>Agaricales</taxon>
        <taxon>Marasmiineae</taxon>
        <taxon>Omphalotaceae</taxon>
        <taxon>Gymnopus</taxon>
    </lineage>
</organism>
<gene>
    <name evidence="2" type="ORF">BT96DRAFT_928151</name>
</gene>